<dbReference type="EMBL" id="JACZHT010000005">
    <property type="protein sequence ID" value="MBE1237477.1"/>
    <property type="molecule type" value="Genomic_DNA"/>
</dbReference>
<reference evidence="1" key="1">
    <citation type="submission" date="2020-10" db="EMBL/GenBank/DDBJ databases">
        <title>Genome sequence of the unusual species of purple photosynthetic bacteria, Phaeovibrio sulfidiphilus DSM 23193, type strain.</title>
        <authorList>
            <person name="Kyndt J.A."/>
            <person name="Meyer T.E."/>
        </authorList>
    </citation>
    <scope>NUCLEOTIDE SEQUENCE</scope>
    <source>
        <strain evidence="1">DSM 23193</strain>
    </source>
</reference>
<dbReference type="CDD" id="cd21471">
    <property type="entry name" value="CrtC-like"/>
    <property type="match status" value="1"/>
</dbReference>
<dbReference type="AlphaFoldDB" id="A0A8J6YQK3"/>
<name>A0A8J6YQK3_9PROT</name>
<proteinExistence type="predicted"/>
<gene>
    <name evidence="1" type="ORF">IHV25_07430</name>
</gene>
<evidence type="ECO:0000313" key="1">
    <source>
        <dbReference type="EMBL" id="MBE1237477.1"/>
    </source>
</evidence>
<keyword evidence="2" id="KW-1185">Reference proteome</keyword>
<protein>
    <submittedName>
        <fullName evidence="1">Carotenoid 1,2-hydratase</fullName>
    </submittedName>
</protein>
<accession>A0A8J6YQK3</accession>
<dbReference type="SUPFAM" id="SSF159245">
    <property type="entry name" value="AttH-like"/>
    <property type="match status" value="1"/>
</dbReference>
<comment type="caution">
    <text evidence="1">The sequence shown here is derived from an EMBL/GenBank/DDBJ whole genome shotgun (WGS) entry which is preliminary data.</text>
</comment>
<sequence length="323" mass="36569">MPLFCPEATTFTDSAPDFTLPVPPEGYAWWYMDAVSDDGRHALTVIAFVGSVFSPYYAVTGRRNPANHCAMNVALYGDHSGWAMTERGSRELERSPERIVIGPSSMTLDATGLTIHLDERTFPLPGRIRGRIRLEATHISPNAYPIDEAGRHIWRPVILNGRVSVELDHPRPIRWEGTGYMDSNRGDEPLFRAFRRWDWYRADLPDGSVGLVYDVEAREGRGKDILLALKAPPGGGLENACVSERIPLKNGRHWRIRRAIRTDGGAVPSVDRFLEDTPFYTRSEVHAPLFGQEARIVHESMDLDRLASRWVPFLLPFRMPRRP</sequence>
<organism evidence="1 2">
    <name type="scientific">Phaeovibrio sulfidiphilus</name>
    <dbReference type="NCBI Taxonomy" id="1220600"/>
    <lineage>
        <taxon>Bacteria</taxon>
        <taxon>Pseudomonadati</taxon>
        <taxon>Pseudomonadota</taxon>
        <taxon>Alphaproteobacteria</taxon>
        <taxon>Rhodospirillales</taxon>
        <taxon>Rhodospirillaceae</taxon>
        <taxon>Phaeovibrio</taxon>
    </lineage>
</organism>
<evidence type="ECO:0000313" key="2">
    <source>
        <dbReference type="Proteomes" id="UP000631034"/>
    </source>
</evidence>
<dbReference type="Proteomes" id="UP000631034">
    <property type="component" value="Unassembled WGS sequence"/>
</dbReference>